<proteinExistence type="predicted"/>
<organism evidence="1 2">
    <name type="scientific">Gilvimarinus xylanilyticus</name>
    <dbReference type="NCBI Taxonomy" id="2944139"/>
    <lineage>
        <taxon>Bacteria</taxon>
        <taxon>Pseudomonadati</taxon>
        <taxon>Pseudomonadota</taxon>
        <taxon>Gammaproteobacteria</taxon>
        <taxon>Cellvibrionales</taxon>
        <taxon>Cellvibrionaceae</taxon>
        <taxon>Gilvimarinus</taxon>
    </lineage>
</organism>
<dbReference type="RefSeq" id="WP_253969063.1">
    <property type="nucleotide sequence ID" value="NZ_JAMFTH010000007.1"/>
</dbReference>
<dbReference type="InterPro" id="IPR014955">
    <property type="entry name" value="DUF1826"/>
</dbReference>
<dbReference type="AlphaFoldDB" id="A0A9X2HZS1"/>
<dbReference type="EMBL" id="JAMFTH010000007">
    <property type="protein sequence ID" value="MCP8900769.1"/>
    <property type="molecule type" value="Genomic_DNA"/>
</dbReference>
<keyword evidence="2" id="KW-1185">Reference proteome</keyword>
<reference evidence="1" key="2">
    <citation type="submission" date="2023-01" db="EMBL/GenBank/DDBJ databases">
        <title>Gilvimarinus xylanilyticus HB14 isolated from Caulerpa lentillifera aquaculture base in Hainan, China.</title>
        <authorList>
            <person name="Zhang Y.-J."/>
        </authorList>
    </citation>
    <scope>NUCLEOTIDE SEQUENCE</scope>
    <source>
        <strain evidence="1">HB14</strain>
    </source>
</reference>
<dbReference type="Pfam" id="PF08856">
    <property type="entry name" value="DUF1826"/>
    <property type="match status" value="1"/>
</dbReference>
<accession>A0A9X2HZS1</accession>
<gene>
    <name evidence="1" type="ORF">M6D89_15780</name>
</gene>
<reference evidence="1" key="1">
    <citation type="submission" date="2022-05" db="EMBL/GenBank/DDBJ databases">
        <authorList>
            <person name="Sun H.-N."/>
        </authorList>
    </citation>
    <scope>NUCLEOTIDE SEQUENCE</scope>
    <source>
        <strain evidence="1">HB14</strain>
    </source>
</reference>
<dbReference type="Proteomes" id="UP001139319">
    <property type="component" value="Unassembled WGS sequence"/>
</dbReference>
<evidence type="ECO:0000313" key="2">
    <source>
        <dbReference type="Proteomes" id="UP001139319"/>
    </source>
</evidence>
<comment type="caution">
    <text evidence="1">The sequence shown here is derived from an EMBL/GenBank/DDBJ whole genome shotgun (WGS) entry which is preliminary data.</text>
</comment>
<evidence type="ECO:0000313" key="1">
    <source>
        <dbReference type="EMBL" id="MCP8900769.1"/>
    </source>
</evidence>
<sequence>MQQAAEIIAAPAGLSQSTDPAVFTDLYNAETNLCVWQRHLPAQVAQYSKFVLEQQPHATEIRLSSDLKSLEHELCKRLPDHVLRQAFIDDVIILADMVTCLLGAKAVGLRLCTASSATCPRFHVDKLGCRLITTYCGPATEWLDNSVIDRGKLGRGAEGKADRESGLYLNASSIRKLNTGDVALLKGEDWPGNEGHGIVHRSPELIAPQRRLFLTMDAIT</sequence>
<name>A0A9X2HZS1_9GAMM</name>
<protein>
    <submittedName>
        <fullName evidence="1">DUF1826 domain-containing protein</fullName>
    </submittedName>
</protein>